<feature type="domain" description="Cupin type-2" evidence="4">
    <location>
        <begin position="69"/>
        <end position="126"/>
    </location>
</feature>
<feature type="domain" description="Carboxymuconolactone decarboxylase-like" evidence="3">
    <location>
        <begin position="183"/>
        <end position="267"/>
    </location>
</feature>
<dbReference type="GO" id="GO:0051920">
    <property type="term" value="F:peroxiredoxin activity"/>
    <property type="evidence" value="ECO:0007669"/>
    <property type="project" value="InterPro"/>
</dbReference>
<dbReference type="InterPro" id="IPR003779">
    <property type="entry name" value="CMD-like"/>
</dbReference>
<feature type="chain" id="PRO_5023145727" evidence="2">
    <location>
        <begin position="21"/>
        <end position="272"/>
    </location>
</feature>
<keyword evidence="2" id="KW-0732">Signal</keyword>
<evidence type="ECO:0000313" key="6">
    <source>
        <dbReference type="Proteomes" id="UP000321820"/>
    </source>
</evidence>
<evidence type="ECO:0000259" key="4">
    <source>
        <dbReference type="Pfam" id="PF07883"/>
    </source>
</evidence>
<feature type="signal peptide" evidence="2">
    <location>
        <begin position="1"/>
        <end position="20"/>
    </location>
</feature>
<accession>A0A5B9EFS9</accession>
<dbReference type="OrthoDB" id="9802489at2"/>
<dbReference type="PANTHER" id="PTHR43698:SF1">
    <property type="entry name" value="BLL4564 PROTEIN"/>
    <property type="match status" value="1"/>
</dbReference>
<dbReference type="InterPro" id="IPR047263">
    <property type="entry name" value="HNL-like_cupin"/>
</dbReference>
<dbReference type="CDD" id="cd02233">
    <property type="entry name" value="cupin_HNL-like"/>
    <property type="match status" value="1"/>
</dbReference>
<feature type="region of interest" description="Disordered" evidence="1">
    <location>
        <begin position="155"/>
        <end position="175"/>
    </location>
</feature>
<keyword evidence="6" id="KW-1185">Reference proteome</keyword>
<dbReference type="Pfam" id="PF07883">
    <property type="entry name" value="Cupin_2"/>
    <property type="match status" value="1"/>
</dbReference>
<name>A0A5B9EFS9_9BACT</name>
<gene>
    <name evidence="5" type="ORF">FTW19_17470</name>
</gene>
<evidence type="ECO:0000256" key="1">
    <source>
        <dbReference type="SAM" id="MobiDB-lite"/>
    </source>
</evidence>
<dbReference type="InterPro" id="IPR029032">
    <property type="entry name" value="AhpD-like"/>
</dbReference>
<dbReference type="SUPFAM" id="SSF69118">
    <property type="entry name" value="AhpD-like"/>
    <property type="match status" value="1"/>
</dbReference>
<dbReference type="PANTHER" id="PTHR43698">
    <property type="entry name" value="RIBD C-TERMINAL DOMAIN CONTAINING PROTEIN"/>
    <property type="match status" value="1"/>
</dbReference>
<evidence type="ECO:0000259" key="3">
    <source>
        <dbReference type="Pfam" id="PF02627"/>
    </source>
</evidence>
<reference evidence="5 6" key="1">
    <citation type="submission" date="2019-08" db="EMBL/GenBank/DDBJ databases">
        <title>Complete genome sequence of Terriglobus albidus strain ORNL.</title>
        <authorList>
            <person name="Podar M."/>
        </authorList>
    </citation>
    <scope>NUCLEOTIDE SEQUENCE [LARGE SCALE GENOMIC DNA]</scope>
    <source>
        <strain evidence="5 6">ORNL</strain>
    </source>
</reference>
<dbReference type="RefSeq" id="WP_147648812.1">
    <property type="nucleotide sequence ID" value="NZ_CP042806.1"/>
</dbReference>
<dbReference type="SUPFAM" id="SSF51182">
    <property type="entry name" value="RmlC-like cupins"/>
    <property type="match status" value="1"/>
</dbReference>
<dbReference type="KEGG" id="talb:FTW19_17470"/>
<dbReference type="Pfam" id="PF02627">
    <property type="entry name" value="CMD"/>
    <property type="match status" value="1"/>
</dbReference>
<dbReference type="Gene3D" id="2.60.120.10">
    <property type="entry name" value="Jelly Rolls"/>
    <property type="match status" value="1"/>
</dbReference>
<dbReference type="AlphaFoldDB" id="A0A5B9EFS9"/>
<dbReference type="InterPro" id="IPR014710">
    <property type="entry name" value="RmlC-like_jellyroll"/>
</dbReference>
<organism evidence="5 6">
    <name type="scientific">Terriglobus albidus</name>
    <dbReference type="NCBI Taxonomy" id="1592106"/>
    <lineage>
        <taxon>Bacteria</taxon>
        <taxon>Pseudomonadati</taxon>
        <taxon>Acidobacteriota</taxon>
        <taxon>Terriglobia</taxon>
        <taxon>Terriglobales</taxon>
        <taxon>Acidobacteriaceae</taxon>
        <taxon>Terriglobus</taxon>
    </lineage>
</organism>
<proteinExistence type="predicted"/>
<dbReference type="InterPro" id="IPR011051">
    <property type="entry name" value="RmlC_Cupin_sf"/>
</dbReference>
<dbReference type="InterPro" id="IPR013096">
    <property type="entry name" value="Cupin_2"/>
</dbReference>
<evidence type="ECO:0000313" key="5">
    <source>
        <dbReference type="EMBL" id="QEE29620.1"/>
    </source>
</evidence>
<sequence>MQIQMALCISLLMVAPTIYAQSSATKDSIVIWRRDSQPSRQAGDEHFTGTVRVDRLFEAKSPARASASLVNFDPNARTAWHTHPLGQVLIVTSGTGRVQRWGDPVEEIRQGDVVWIPPGQKHWHGAGPSGAMAHIAIVEQLDGRSVDWMEKVNDSQYNAPPEDAKSVTSKPRPSQAAIGDFAPKLAQITDDVLYGDVWERPELSKRDRSLITVSALIAMNRPDQLRSHLVRARENGVTQDEVVETITHLAFYAGWPNAVSALSVAKEVFAQK</sequence>
<evidence type="ECO:0000256" key="2">
    <source>
        <dbReference type="SAM" id="SignalP"/>
    </source>
</evidence>
<dbReference type="Proteomes" id="UP000321820">
    <property type="component" value="Chromosome"/>
</dbReference>
<dbReference type="EMBL" id="CP042806">
    <property type="protein sequence ID" value="QEE29620.1"/>
    <property type="molecule type" value="Genomic_DNA"/>
</dbReference>
<protein>
    <submittedName>
        <fullName evidence="5">Cupin domain-containing protein</fullName>
    </submittedName>
</protein>
<dbReference type="Gene3D" id="1.20.1290.10">
    <property type="entry name" value="AhpD-like"/>
    <property type="match status" value="1"/>
</dbReference>